<feature type="non-terminal residue" evidence="1">
    <location>
        <position position="119"/>
    </location>
</feature>
<sequence>ANGSEITTHGTKLLTVDLGLRRRFSWPFIVAAVSKPIIGADLLQHYGLMVDLKARCLRDTMTSLASKGHITKCVVPVITTIGPNEATEEKYRTLLEEFKDITSPRLSKKASHNVVHHIQ</sequence>
<dbReference type="EMBL" id="GBHO01026332">
    <property type="protein sequence ID" value="JAG17272.1"/>
    <property type="molecule type" value="Transcribed_RNA"/>
</dbReference>
<evidence type="ECO:0000313" key="1">
    <source>
        <dbReference type="EMBL" id="JAG17272.1"/>
    </source>
</evidence>
<accession>A0A0A9X958</accession>
<organism evidence="1">
    <name type="scientific">Lygus hesperus</name>
    <name type="common">Western plant bug</name>
    <dbReference type="NCBI Taxonomy" id="30085"/>
    <lineage>
        <taxon>Eukaryota</taxon>
        <taxon>Metazoa</taxon>
        <taxon>Ecdysozoa</taxon>
        <taxon>Arthropoda</taxon>
        <taxon>Hexapoda</taxon>
        <taxon>Insecta</taxon>
        <taxon>Pterygota</taxon>
        <taxon>Neoptera</taxon>
        <taxon>Paraneoptera</taxon>
        <taxon>Hemiptera</taxon>
        <taxon>Heteroptera</taxon>
        <taxon>Panheteroptera</taxon>
        <taxon>Cimicomorpha</taxon>
        <taxon>Miridae</taxon>
        <taxon>Mirini</taxon>
        <taxon>Lygus</taxon>
    </lineage>
</organism>
<reference evidence="1" key="1">
    <citation type="journal article" date="2014" name="PLoS ONE">
        <title>Transcriptome-Based Identification of ABC Transporters in the Western Tarnished Plant Bug Lygus hesperus.</title>
        <authorList>
            <person name="Hull J.J."/>
            <person name="Chaney K."/>
            <person name="Geib S.M."/>
            <person name="Fabrick J.A."/>
            <person name="Brent C.S."/>
            <person name="Walsh D."/>
            <person name="Lavine L.C."/>
        </authorList>
    </citation>
    <scope>NUCLEOTIDE SEQUENCE</scope>
</reference>
<reference evidence="1" key="2">
    <citation type="submission" date="2014-07" db="EMBL/GenBank/DDBJ databases">
        <authorList>
            <person name="Hull J."/>
        </authorList>
    </citation>
    <scope>NUCLEOTIDE SEQUENCE</scope>
</reference>
<gene>
    <name evidence="1" type="primary">SCL30</name>
    <name evidence="1" type="ORF">CM83_104495</name>
</gene>
<feature type="non-terminal residue" evidence="1">
    <location>
        <position position="1"/>
    </location>
</feature>
<dbReference type="AlphaFoldDB" id="A0A0A9X958"/>
<name>A0A0A9X958_LYGHE</name>
<proteinExistence type="predicted"/>
<protein>
    <submittedName>
        <fullName evidence="1">Scarecrow-like protein 30</fullName>
    </submittedName>
</protein>